<proteinExistence type="predicted"/>
<dbReference type="InterPro" id="IPR036388">
    <property type="entry name" value="WH-like_DNA-bd_sf"/>
</dbReference>
<dbReference type="SMART" id="SM00421">
    <property type="entry name" value="HTH_LUXR"/>
    <property type="match status" value="1"/>
</dbReference>
<dbReference type="Proteomes" id="UP000272400">
    <property type="component" value="Unassembled WGS sequence"/>
</dbReference>
<dbReference type="PANTHER" id="PTHR16305:SF35">
    <property type="entry name" value="TRANSCRIPTIONAL ACTIVATOR DOMAIN"/>
    <property type="match status" value="1"/>
</dbReference>
<dbReference type="InterPro" id="IPR016032">
    <property type="entry name" value="Sig_transdc_resp-reg_C-effctor"/>
</dbReference>
<dbReference type="InterPro" id="IPR027417">
    <property type="entry name" value="P-loop_NTPase"/>
</dbReference>
<dbReference type="GO" id="GO:0006355">
    <property type="term" value="P:regulation of DNA-templated transcription"/>
    <property type="evidence" value="ECO:0007669"/>
    <property type="project" value="InterPro"/>
</dbReference>
<evidence type="ECO:0000256" key="1">
    <source>
        <dbReference type="ARBA" id="ARBA00022741"/>
    </source>
</evidence>
<dbReference type="InterPro" id="IPR000792">
    <property type="entry name" value="Tscrpt_reg_LuxR_C"/>
</dbReference>
<dbReference type="InterPro" id="IPR041664">
    <property type="entry name" value="AAA_16"/>
</dbReference>
<dbReference type="PRINTS" id="PR00038">
    <property type="entry name" value="HTHLUXR"/>
</dbReference>
<dbReference type="PANTHER" id="PTHR16305">
    <property type="entry name" value="TESTICULAR SOLUBLE ADENYLYL CYCLASE"/>
    <property type="match status" value="1"/>
</dbReference>
<dbReference type="PROSITE" id="PS50043">
    <property type="entry name" value="HTH_LUXR_2"/>
    <property type="match status" value="1"/>
</dbReference>
<name>A0A3N1D2N9_9ACTN</name>
<comment type="caution">
    <text evidence="4">The sequence shown here is derived from an EMBL/GenBank/DDBJ whole genome shotgun (WGS) entry which is preliminary data.</text>
</comment>
<organism evidence="4 5">
    <name type="scientific">Actinocorallia herbida</name>
    <dbReference type="NCBI Taxonomy" id="58109"/>
    <lineage>
        <taxon>Bacteria</taxon>
        <taxon>Bacillati</taxon>
        <taxon>Actinomycetota</taxon>
        <taxon>Actinomycetes</taxon>
        <taxon>Streptosporangiales</taxon>
        <taxon>Thermomonosporaceae</taxon>
        <taxon>Actinocorallia</taxon>
    </lineage>
</organism>
<dbReference type="InterPro" id="IPR011990">
    <property type="entry name" value="TPR-like_helical_dom_sf"/>
</dbReference>
<evidence type="ECO:0000313" key="4">
    <source>
        <dbReference type="EMBL" id="ROO87746.1"/>
    </source>
</evidence>
<keyword evidence="1" id="KW-0547">Nucleotide-binding</keyword>
<dbReference type="GO" id="GO:0005524">
    <property type="term" value="F:ATP binding"/>
    <property type="evidence" value="ECO:0007669"/>
    <property type="project" value="UniProtKB-KW"/>
</dbReference>
<dbReference type="AlphaFoldDB" id="A0A3N1D2N9"/>
<dbReference type="GO" id="GO:0004016">
    <property type="term" value="F:adenylate cyclase activity"/>
    <property type="evidence" value="ECO:0007669"/>
    <property type="project" value="TreeGrafter"/>
</dbReference>
<reference evidence="4 5" key="1">
    <citation type="submission" date="2018-11" db="EMBL/GenBank/DDBJ databases">
        <title>Sequencing the genomes of 1000 actinobacteria strains.</title>
        <authorList>
            <person name="Klenk H.-P."/>
        </authorList>
    </citation>
    <scope>NUCLEOTIDE SEQUENCE [LARGE SCALE GENOMIC DNA]</scope>
    <source>
        <strain evidence="4 5">DSM 44254</strain>
    </source>
</reference>
<dbReference type="Gene3D" id="1.25.40.10">
    <property type="entry name" value="Tetratricopeptide repeat domain"/>
    <property type="match status" value="1"/>
</dbReference>
<evidence type="ECO:0000313" key="5">
    <source>
        <dbReference type="Proteomes" id="UP000272400"/>
    </source>
</evidence>
<keyword evidence="2" id="KW-0067">ATP-binding</keyword>
<dbReference type="GO" id="GO:0005737">
    <property type="term" value="C:cytoplasm"/>
    <property type="evidence" value="ECO:0007669"/>
    <property type="project" value="TreeGrafter"/>
</dbReference>
<dbReference type="SUPFAM" id="SSF46894">
    <property type="entry name" value="C-terminal effector domain of the bipartite response regulators"/>
    <property type="match status" value="1"/>
</dbReference>
<feature type="domain" description="HTH luxR-type" evidence="3">
    <location>
        <begin position="851"/>
        <end position="919"/>
    </location>
</feature>
<dbReference type="Pfam" id="PF13191">
    <property type="entry name" value="AAA_16"/>
    <property type="match status" value="1"/>
</dbReference>
<dbReference type="CDD" id="cd06170">
    <property type="entry name" value="LuxR_C_like"/>
    <property type="match status" value="1"/>
</dbReference>
<gene>
    <name evidence="4" type="ORF">EDD29_5382</name>
</gene>
<protein>
    <submittedName>
        <fullName evidence="4">Regulatory LuxR family protein</fullName>
    </submittedName>
</protein>
<dbReference type="Pfam" id="PF00196">
    <property type="entry name" value="GerE"/>
    <property type="match status" value="1"/>
</dbReference>
<dbReference type="EMBL" id="RJKE01000001">
    <property type="protein sequence ID" value="ROO87746.1"/>
    <property type="molecule type" value="Genomic_DNA"/>
</dbReference>
<sequence length="928" mass="98668">MIKEEARQPAATGRPDIARFGNRVPEQAVVNDLVETVRAGGNRSLAVRGERGMGKTTLLEYAAEQAAGCRVLRVTGHQYEARLAFAGLHQLCAPLLPFADALTVPQREALHLAFGLSAGPEPDRFHIGLAVLALLAKATAERPLLCVVDDHQWLDRASARVLGFVARRLGEIPVGLVFGTRADHDELTGLDDLRLTGLPDPDARALLAATMPGPLDERVRDHIIAETGGNPAELLGITRGLSPVDLAGGFGLPGALAPELHDPRVDDLTADARTLLTLAAADPTGETSLVLRAAMRSGLPLHTAPRAVEKAGLAVFADRIRFCDPRLRSSVYHAATDQDRRAAHRALADAVIDADWRAWHRALSVVEPDEEAASDLVRAAEQARSRGGPAAASAFFGRAAALTADPERRVAWLLSAAEHGLRCGAFDSVRDHSHLVLAGPLAEPHAARLEQVRGRAAFLTGQGGAAPGLLLSAAERLAPHDRERARDGYLIAWTAALYVGALTDGPGLKEISAAARTLPAASRPALPDRLLDALAALVLDGSRSALPRLREVTDAFTATAAGTSDELRWGWPVQAAAGALWDPRGWLGMLTRQAGLARANGDVHQLPIVLAELGTLRAWMGEVAAAERLAVESETATAATEMRLAPYARIAMAGLRGDPALARPHFRIGAYLGRSHGQEVAMTAVNWAAAVLRNGLGDHDRALPHALDAAETSPALFLSLWALPEAVEAAVRSGRPDVARKALDRLVDAAGPAGTDHADGLIARCRALVSEGTTTEGCHHEAIARLERAGLRPDHARARLLYGEWLHAAGRPAEARTELHAAHDALADLGMDAFAERARRELSACGGRARRRPEDATLTDQEAQVARLALDGHTNAEIGAQMFISARTVEWHLRKIFTKLNISSRKELKGVLSVPASHGVGAKGRDET</sequence>
<dbReference type="SUPFAM" id="SSF52540">
    <property type="entry name" value="P-loop containing nucleoside triphosphate hydrolases"/>
    <property type="match status" value="1"/>
</dbReference>
<accession>A0A3N1D2N9</accession>
<dbReference type="GO" id="GO:0003677">
    <property type="term" value="F:DNA binding"/>
    <property type="evidence" value="ECO:0007669"/>
    <property type="project" value="InterPro"/>
</dbReference>
<dbReference type="Gene3D" id="1.10.10.10">
    <property type="entry name" value="Winged helix-like DNA-binding domain superfamily/Winged helix DNA-binding domain"/>
    <property type="match status" value="1"/>
</dbReference>
<keyword evidence="5" id="KW-1185">Reference proteome</keyword>
<evidence type="ECO:0000259" key="3">
    <source>
        <dbReference type="PROSITE" id="PS50043"/>
    </source>
</evidence>
<evidence type="ECO:0000256" key="2">
    <source>
        <dbReference type="ARBA" id="ARBA00022840"/>
    </source>
</evidence>
<dbReference type="OrthoDB" id="483at2"/>